<proteinExistence type="predicted"/>
<feature type="region of interest" description="Disordered" evidence="1">
    <location>
        <begin position="55"/>
        <end position="87"/>
    </location>
</feature>
<gene>
    <name evidence="2" type="ORF">GCM10007298_06130</name>
</gene>
<organism evidence="2 3">
    <name type="scientific">Williamsia phyllosphaerae</name>
    <dbReference type="NCBI Taxonomy" id="885042"/>
    <lineage>
        <taxon>Bacteria</taxon>
        <taxon>Bacillati</taxon>
        <taxon>Actinomycetota</taxon>
        <taxon>Actinomycetes</taxon>
        <taxon>Mycobacteriales</taxon>
        <taxon>Nocardiaceae</taxon>
        <taxon>Williamsia</taxon>
    </lineage>
</organism>
<sequence length="87" mass="9901">MQPTRVEIALQHFGKSRFVERHLAAREHLDLARIDVDTEHLMAQFGHACRMGRAEISTSEDRDPHVRSQYAVDPGSHQTEIGPKDGR</sequence>
<accession>A0ABQ1U866</accession>
<dbReference type="Proteomes" id="UP000632454">
    <property type="component" value="Unassembled WGS sequence"/>
</dbReference>
<reference evidence="3" key="1">
    <citation type="journal article" date="2019" name="Int. J. Syst. Evol. Microbiol.">
        <title>The Global Catalogue of Microorganisms (GCM) 10K type strain sequencing project: providing services to taxonomists for standard genome sequencing and annotation.</title>
        <authorList>
            <consortium name="The Broad Institute Genomics Platform"/>
            <consortium name="The Broad Institute Genome Sequencing Center for Infectious Disease"/>
            <person name="Wu L."/>
            <person name="Ma J."/>
        </authorList>
    </citation>
    <scope>NUCLEOTIDE SEQUENCE [LARGE SCALE GENOMIC DNA]</scope>
    <source>
        <strain evidence="3">CCM 7855</strain>
    </source>
</reference>
<protein>
    <submittedName>
        <fullName evidence="2">Uncharacterized protein</fullName>
    </submittedName>
</protein>
<name>A0ABQ1U866_9NOCA</name>
<keyword evidence="3" id="KW-1185">Reference proteome</keyword>
<comment type="caution">
    <text evidence="2">The sequence shown here is derived from an EMBL/GenBank/DDBJ whole genome shotgun (WGS) entry which is preliminary data.</text>
</comment>
<evidence type="ECO:0000313" key="3">
    <source>
        <dbReference type="Proteomes" id="UP000632454"/>
    </source>
</evidence>
<evidence type="ECO:0000256" key="1">
    <source>
        <dbReference type="SAM" id="MobiDB-lite"/>
    </source>
</evidence>
<evidence type="ECO:0000313" key="2">
    <source>
        <dbReference type="EMBL" id="GGF12984.1"/>
    </source>
</evidence>
<dbReference type="EMBL" id="BMCS01000001">
    <property type="protein sequence ID" value="GGF12984.1"/>
    <property type="molecule type" value="Genomic_DNA"/>
</dbReference>